<dbReference type="NCBIfam" id="TIGR03897">
    <property type="entry name" value="lanti_2_LanM"/>
    <property type="match status" value="1"/>
</dbReference>
<evidence type="ECO:0000259" key="1">
    <source>
        <dbReference type="Pfam" id="PF13575"/>
    </source>
</evidence>
<sequence length="914" mass="100429">MVWRWSAGFSRLKPALQRVTPGCRLKLLSMPPTTFSPLLQPHVHTAAQALDALLADYGDRCAPSARAGLLAQLECRLSEAVTPTLRLLFAAFCAVRDPLRAEQPADVSAHPLYPLFVQHIQQQGLAVALREFPVLCSLLDLLSQYWLAAATELCQRLRHDSHALAESFGALGPVIAIRAGLSDAHQQGRTVICLTFANGTKLIYKPRDVGLEAAWFALLAWINQRYNLLPLRVLRLLPRPGYGWVEYVAEESCLEQAAVRRYYHRAGMLLCCLYLWQGSDMHHENLLCAGEQPILIDLECLFQPQSRWQSQMLTPTRFSATVLRTHFLPAWEVSLLQDSSGLGGTLPLLNGQPVDPSAYSDAIASGFCALYRRFLADGAALVRAESPLLPLAEQCTRPILRDTAVYAALRQRSLQPELLRHADERQRYLLQRLSAAIPEPLREREAARCAAEAEALMQLDIPRFEVAIGSTDLLLPMGERSADCFTLAPLAEVRQRLLSLSAKDMAAQRYWLRGTLHLRQHALPTHSRNTATPLRVGPARALRLRAFASKNRSWFHTRALALAAQLERMAVPAADGSVTWITLHADQYYRFRPHDYFLYDGNVGVALFLAAVESMGRSGRYRDLIYATLAPLQRTISAGPLPPQIAIGGTNGLGGLVYALVRISTLLNDPALLTLAQLTAAQISVERIERDQHFDLFDGAAGAILGLLGLYEATHDPKLLERAGWCGAHLRTGHGRGDGMAHGAAGIAYSLARLFAATGRVETERCAVPHLSAHAVPVPPALAASYCQGTAGIGLAHLGILATEDTPALRAELERLLEATVIASDHPLDVVCCGNFGRYEFMIETGKRLQRPELIASARKQAAQAVVCSGTFRLFNDLPATLLRTSFFQGLAGIGYTLLRLADPERLPCVLLWE</sequence>
<protein>
    <submittedName>
        <fullName evidence="2">Type 2 lantipeptide synthetase LanM</fullName>
    </submittedName>
</protein>
<evidence type="ECO:0000313" key="3">
    <source>
        <dbReference type="Proteomes" id="UP000280307"/>
    </source>
</evidence>
<dbReference type="AlphaFoldDB" id="A0A426TU91"/>
<dbReference type="PIRSF" id="PIRSF037228">
    <property type="entry name" value="Lant_mod_RumM"/>
    <property type="match status" value="1"/>
</dbReference>
<reference evidence="2 3" key="1">
    <citation type="submission" date="2018-12" db="EMBL/GenBank/DDBJ databases">
        <title>Genome Sequence of Candidatus Viridilinea halotolerans isolated from saline sulfide-rich spring.</title>
        <authorList>
            <person name="Grouzdev D.S."/>
            <person name="Burganskaya E.I."/>
            <person name="Krutkina M.S."/>
            <person name="Sukhacheva M.V."/>
            <person name="Gorlenko V.M."/>
        </authorList>
    </citation>
    <scope>NUCLEOTIDE SEQUENCE [LARGE SCALE GENOMIC DNA]</scope>
    <source>
        <strain evidence="2">Chok-6</strain>
    </source>
</reference>
<dbReference type="PRINTS" id="PR01950">
    <property type="entry name" value="LANCSUPER"/>
</dbReference>
<accession>A0A426TU91</accession>
<dbReference type="EMBL" id="RSAS01000700">
    <property type="protein sequence ID" value="RRR68689.1"/>
    <property type="molecule type" value="Genomic_DNA"/>
</dbReference>
<gene>
    <name evidence="2" type="primary">lanM</name>
    <name evidence="2" type="ORF">EI684_17270</name>
</gene>
<dbReference type="GO" id="GO:0005975">
    <property type="term" value="P:carbohydrate metabolic process"/>
    <property type="evidence" value="ECO:0007669"/>
    <property type="project" value="InterPro"/>
</dbReference>
<dbReference type="Proteomes" id="UP000280307">
    <property type="component" value="Unassembled WGS sequence"/>
</dbReference>
<comment type="caution">
    <text evidence="2">The sequence shown here is derived from an EMBL/GenBank/DDBJ whole genome shotgun (WGS) entry which is preliminary data.</text>
</comment>
<dbReference type="SMART" id="SM01260">
    <property type="entry name" value="LANC_like"/>
    <property type="match status" value="1"/>
</dbReference>
<dbReference type="InterPro" id="IPR025410">
    <property type="entry name" value="Lant_dehyd"/>
</dbReference>
<evidence type="ECO:0000313" key="2">
    <source>
        <dbReference type="EMBL" id="RRR68689.1"/>
    </source>
</evidence>
<dbReference type="Pfam" id="PF13575">
    <property type="entry name" value="DUF4135"/>
    <property type="match status" value="2"/>
</dbReference>
<dbReference type="Gene3D" id="1.50.10.10">
    <property type="match status" value="1"/>
</dbReference>
<feature type="domain" description="Lantibiotic biosynthesis protein dehydration" evidence="1">
    <location>
        <begin position="132"/>
        <end position="344"/>
    </location>
</feature>
<organism evidence="2 3">
    <name type="scientific">Candidatus Viridilinea halotolerans</name>
    <dbReference type="NCBI Taxonomy" id="2491704"/>
    <lineage>
        <taxon>Bacteria</taxon>
        <taxon>Bacillati</taxon>
        <taxon>Chloroflexota</taxon>
        <taxon>Chloroflexia</taxon>
        <taxon>Chloroflexales</taxon>
        <taxon>Chloroflexineae</taxon>
        <taxon>Oscillochloridaceae</taxon>
        <taxon>Candidatus Viridilinea</taxon>
    </lineage>
</organism>
<dbReference type="InterPro" id="IPR017146">
    <property type="entry name" value="Lanti_2_LanM"/>
</dbReference>
<proteinExistence type="predicted"/>
<name>A0A426TU91_9CHLR</name>
<feature type="domain" description="Lantibiotic biosynthesis protein dehydration" evidence="1">
    <location>
        <begin position="346"/>
        <end position="466"/>
    </location>
</feature>
<dbReference type="GO" id="GO:0031179">
    <property type="term" value="P:peptide modification"/>
    <property type="evidence" value="ECO:0007669"/>
    <property type="project" value="InterPro"/>
</dbReference>
<dbReference type="CDD" id="cd04792">
    <property type="entry name" value="LanM-like"/>
    <property type="match status" value="1"/>
</dbReference>
<dbReference type="InterPro" id="IPR012341">
    <property type="entry name" value="6hp_glycosidase-like_sf"/>
</dbReference>
<dbReference type="InterPro" id="IPR007822">
    <property type="entry name" value="LANC-like"/>
</dbReference>
<dbReference type="SUPFAM" id="SSF158745">
    <property type="entry name" value="LanC-like"/>
    <property type="match status" value="1"/>
</dbReference>
<dbReference type="Pfam" id="PF05147">
    <property type="entry name" value="LANC_like"/>
    <property type="match status" value="1"/>
</dbReference>